<dbReference type="Gene3D" id="2.60.120.740">
    <property type="match status" value="1"/>
</dbReference>
<gene>
    <name evidence="3" type="ORF">DPMN_113728</name>
</gene>
<reference evidence="3" key="1">
    <citation type="journal article" date="2019" name="bioRxiv">
        <title>The Genome of the Zebra Mussel, Dreissena polymorpha: A Resource for Invasive Species Research.</title>
        <authorList>
            <person name="McCartney M.A."/>
            <person name="Auch B."/>
            <person name="Kono T."/>
            <person name="Mallez S."/>
            <person name="Zhang Y."/>
            <person name="Obille A."/>
            <person name="Becker A."/>
            <person name="Abrahante J.E."/>
            <person name="Garbe J."/>
            <person name="Badalamenti J.P."/>
            <person name="Herman A."/>
            <person name="Mangelson H."/>
            <person name="Liachko I."/>
            <person name="Sullivan S."/>
            <person name="Sone E.D."/>
            <person name="Koren S."/>
            <person name="Silverstein K.A.T."/>
            <person name="Beckman K.B."/>
            <person name="Gohl D.M."/>
        </authorList>
    </citation>
    <scope>NUCLEOTIDE SEQUENCE</scope>
    <source>
        <strain evidence="3">Duluth1</strain>
        <tissue evidence="3">Whole animal</tissue>
    </source>
</reference>
<dbReference type="EMBL" id="JAIWYP010000004">
    <property type="protein sequence ID" value="KAH3840281.1"/>
    <property type="molecule type" value="Genomic_DNA"/>
</dbReference>
<protein>
    <recommendedName>
        <fullName evidence="2">SUEL-type lectin domain-containing protein</fullName>
    </recommendedName>
</protein>
<dbReference type="PROSITE" id="PS50228">
    <property type="entry name" value="SUEL_LECTIN"/>
    <property type="match status" value="1"/>
</dbReference>
<dbReference type="AlphaFoldDB" id="A0A9D4KJK2"/>
<comment type="caution">
    <text evidence="3">The sequence shown here is derived from an EMBL/GenBank/DDBJ whole genome shotgun (WGS) entry which is preliminary data.</text>
</comment>
<dbReference type="InterPro" id="IPR035976">
    <property type="entry name" value="Sushi/SCR/CCP_sf"/>
</dbReference>
<name>A0A9D4KJK2_DREPO</name>
<keyword evidence="1" id="KW-1015">Disulfide bond</keyword>
<dbReference type="Pfam" id="PF02140">
    <property type="entry name" value="SUEL_Lectin"/>
    <property type="match status" value="1"/>
</dbReference>
<dbReference type="SUPFAM" id="SSF57535">
    <property type="entry name" value="Complement control module/SCR domain"/>
    <property type="match status" value="1"/>
</dbReference>
<evidence type="ECO:0000313" key="3">
    <source>
        <dbReference type="EMBL" id="KAH3840281.1"/>
    </source>
</evidence>
<proteinExistence type="predicted"/>
<dbReference type="InterPro" id="IPR043159">
    <property type="entry name" value="Lectin_gal-bd_sf"/>
</dbReference>
<accession>A0A9D4KJK2</accession>
<dbReference type="GO" id="GO:0030246">
    <property type="term" value="F:carbohydrate binding"/>
    <property type="evidence" value="ECO:0007669"/>
    <property type="project" value="InterPro"/>
</dbReference>
<sequence>MVGYRRLIPGCDLYTKTDLEIADTETEQKNDCIYIKKRDFQDGLSNLAGRCNCSGYGVCYIEEGNVTCKGEECAPYIMIQHGQLLGNMNRHLNRRQLKCNTGYVAKDDVTIMQCLNGEWVPDVECQAEIDIKIPEGKEEKISCTTGKIKIIAGFYGLGPCSHLSAFQKIQTTCEGHSSCTVVSSNDFFGSDPCQGIAKITEVKYICV</sequence>
<organism evidence="3 4">
    <name type="scientific">Dreissena polymorpha</name>
    <name type="common">Zebra mussel</name>
    <name type="synonym">Mytilus polymorpha</name>
    <dbReference type="NCBI Taxonomy" id="45954"/>
    <lineage>
        <taxon>Eukaryota</taxon>
        <taxon>Metazoa</taxon>
        <taxon>Spiralia</taxon>
        <taxon>Lophotrochozoa</taxon>
        <taxon>Mollusca</taxon>
        <taxon>Bivalvia</taxon>
        <taxon>Autobranchia</taxon>
        <taxon>Heteroconchia</taxon>
        <taxon>Euheterodonta</taxon>
        <taxon>Imparidentia</taxon>
        <taxon>Neoheterodontei</taxon>
        <taxon>Myida</taxon>
        <taxon>Dreissenoidea</taxon>
        <taxon>Dreissenidae</taxon>
        <taxon>Dreissena</taxon>
    </lineage>
</organism>
<evidence type="ECO:0000256" key="1">
    <source>
        <dbReference type="ARBA" id="ARBA00023157"/>
    </source>
</evidence>
<reference evidence="3" key="2">
    <citation type="submission" date="2020-11" db="EMBL/GenBank/DDBJ databases">
        <authorList>
            <person name="McCartney M.A."/>
            <person name="Auch B."/>
            <person name="Kono T."/>
            <person name="Mallez S."/>
            <person name="Becker A."/>
            <person name="Gohl D.M."/>
            <person name="Silverstein K.A.T."/>
            <person name="Koren S."/>
            <person name="Bechman K.B."/>
            <person name="Herman A."/>
            <person name="Abrahante J.E."/>
            <person name="Garbe J."/>
        </authorList>
    </citation>
    <scope>NUCLEOTIDE SEQUENCE</scope>
    <source>
        <strain evidence="3">Duluth1</strain>
        <tissue evidence="3">Whole animal</tissue>
    </source>
</reference>
<dbReference type="Gene3D" id="2.10.70.10">
    <property type="entry name" value="Complement Module, domain 1"/>
    <property type="match status" value="1"/>
</dbReference>
<feature type="domain" description="SUEL-type lectin" evidence="2">
    <location>
        <begin position="89"/>
        <end position="207"/>
    </location>
</feature>
<keyword evidence="4" id="KW-1185">Reference proteome</keyword>
<evidence type="ECO:0000259" key="2">
    <source>
        <dbReference type="PROSITE" id="PS50228"/>
    </source>
</evidence>
<dbReference type="InterPro" id="IPR000922">
    <property type="entry name" value="Lectin_gal-bd_dom"/>
</dbReference>
<dbReference type="Proteomes" id="UP000828390">
    <property type="component" value="Unassembled WGS sequence"/>
</dbReference>
<evidence type="ECO:0000313" key="4">
    <source>
        <dbReference type="Proteomes" id="UP000828390"/>
    </source>
</evidence>